<proteinExistence type="predicted"/>
<gene>
    <name evidence="2" type="ORF">CCOS01_15204</name>
</gene>
<dbReference type="Proteomes" id="UP001240678">
    <property type="component" value="Unassembled WGS sequence"/>
</dbReference>
<name>A0AAI9YHQ8_9PEZI</name>
<dbReference type="RefSeq" id="XP_060305949.1">
    <property type="nucleotide sequence ID" value="XM_060463346.1"/>
</dbReference>
<sequence>MKELVGCDYVESSRDPSAWFSNDFGCCASRCGMSLRKEDADDSTGERSEEQMTRDERWLSVASPNSGLVNSGDEYDEKLTKKRGKIDNNDGAAVWSVL</sequence>
<evidence type="ECO:0000313" key="2">
    <source>
        <dbReference type="EMBL" id="KAK1510373.1"/>
    </source>
</evidence>
<feature type="region of interest" description="Disordered" evidence="1">
    <location>
        <begin position="36"/>
        <end position="74"/>
    </location>
</feature>
<comment type="caution">
    <text evidence="2">The sequence shown here is derived from an EMBL/GenBank/DDBJ whole genome shotgun (WGS) entry which is preliminary data.</text>
</comment>
<dbReference type="GeneID" id="85346893"/>
<dbReference type="EMBL" id="MOOE01000023">
    <property type="protein sequence ID" value="KAK1510373.1"/>
    <property type="molecule type" value="Genomic_DNA"/>
</dbReference>
<dbReference type="AlphaFoldDB" id="A0AAI9YHQ8"/>
<feature type="compositionally biased region" description="Basic and acidic residues" evidence="1">
    <location>
        <begin position="36"/>
        <end position="58"/>
    </location>
</feature>
<accession>A0AAI9YHQ8</accession>
<evidence type="ECO:0000256" key="1">
    <source>
        <dbReference type="SAM" id="MobiDB-lite"/>
    </source>
</evidence>
<reference evidence="2 3" key="1">
    <citation type="submission" date="2016-10" db="EMBL/GenBank/DDBJ databases">
        <title>The genome sequence of Colletotrichum fioriniae PJ7.</title>
        <authorList>
            <person name="Baroncelli R."/>
        </authorList>
    </citation>
    <scope>NUCLEOTIDE SEQUENCE [LARGE SCALE GENOMIC DNA]</scope>
    <source>
        <strain evidence="2 3">IMI 309622</strain>
    </source>
</reference>
<organism evidence="2 3">
    <name type="scientific">Colletotrichum costaricense</name>
    <dbReference type="NCBI Taxonomy" id="1209916"/>
    <lineage>
        <taxon>Eukaryota</taxon>
        <taxon>Fungi</taxon>
        <taxon>Dikarya</taxon>
        <taxon>Ascomycota</taxon>
        <taxon>Pezizomycotina</taxon>
        <taxon>Sordariomycetes</taxon>
        <taxon>Hypocreomycetidae</taxon>
        <taxon>Glomerellales</taxon>
        <taxon>Glomerellaceae</taxon>
        <taxon>Colletotrichum</taxon>
        <taxon>Colletotrichum acutatum species complex</taxon>
    </lineage>
</organism>
<protein>
    <submittedName>
        <fullName evidence="2">Uncharacterized protein</fullName>
    </submittedName>
</protein>
<keyword evidence="3" id="KW-1185">Reference proteome</keyword>
<evidence type="ECO:0000313" key="3">
    <source>
        <dbReference type="Proteomes" id="UP001240678"/>
    </source>
</evidence>